<comment type="function">
    <text evidence="5">Methylates the class 1 translation termination release factors RF1/PrfA and RF2/PrfB on the glutamine residue of the universally conserved GGQ motif.</text>
</comment>
<dbReference type="Gene3D" id="3.40.50.150">
    <property type="entry name" value="Vaccinia Virus protein VP39"/>
    <property type="match status" value="1"/>
</dbReference>
<dbReference type="AlphaFoldDB" id="A0A395XRY2"/>
<comment type="caution">
    <text evidence="8">The sequence shown here is derived from an EMBL/GenBank/DDBJ whole genome shotgun (WGS) entry which is preliminary data.</text>
</comment>
<dbReference type="GO" id="GO:0102559">
    <property type="term" value="F:peptide chain release factor N(5)-glutamine methyltransferase activity"/>
    <property type="evidence" value="ECO:0007669"/>
    <property type="project" value="UniProtKB-EC"/>
</dbReference>
<keyword evidence="3 5" id="KW-0949">S-adenosyl-L-methionine</keyword>
<dbReference type="PROSITE" id="PS00092">
    <property type="entry name" value="N6_MTASE"/>
    <property type="match status" value="1"/>
</dbReference>
<gene>
    <name evidence="5 8" type="primary">prmC</name>
    <name evidence="8" type="ORF">DWV67_02935</name>
</gene>
<feature type="domain" description="Release factor glutamine methyltransferase N-terminal" evidence="7">
    <location>
        <begin position="12"/>
        <end position="80"/>
    </location>
</feature>
<dbReference type="NCBIfam" id="TIGR00536">
    <property type="entry name" value="hemK_fam"/>
    <property type="match status" value="1"/>
</dbReference>
<dbReference type="SUPFAM" id="SSF53335">
    <property type="entry name" value="S-adenosyl-L-methionine-dependent methyltransferases"/>
    <property type="match status" value="1"/>
</dbReference>
<feature type="domain" description="Methyltransferase small" evidence="6">
    <location>
        <begin position="111"/>
        <end position="198"/>
    </location>
</feature>
<dbReference type="HAMAP" id="MF_02126">
    <property type="entry name" value="RF_methyltr_PrmC"/>
    <property type="match status" value="1"/>
</dbReference>
<evidence type="ECO:0000256" key="5">
    <source>
        <dbReference type="HAMAP-Rule" id="MF_02126"/>
    </source>
</evidence>
<comment type="catalytic activity">
    <reaction evidence="4 5">
        <text>L-glutaminyl-[peptide chain release factor] + S-adenosyl-L-methionine = N(5)-methyl-L-glutaminyl-[peptide chain release factor] + S-adenosyl-L-homocysteine + H(+)</text>
        <dbReference type="Rhea" id="RHEA:42896"/>
        <dbReference type="Rhea" id="RHEA-COMP:10271"/>
        <dbReference type="Rhea" id="RHEA-COMP:10272"/>
        <dbReference type="ChEBI" id="CHEBI:15378"/>
        <dbReference type="ChEBI" id="CHEBI:30011"/>
        <dbReference type="ChEBI" id="CHEBI:57856"/>
        <dbReference type="ChEBI" id="CHEBI:59789"/>
        <dbReference type="ChEBI" id="CHEBI:61891"/>
        <dbReference type="EC" id="2.1.1.297"/>
    </reaction>
</comment>
<feature type="binding site" evidence="5">
    <location>
        <position position="193"/>
    </location>
    <ligand>
        <name>S-adenosyl-L-methionine</name>
        <dbReference type="ChEBI" id="CHEBI:59789"/>
    </ligand>
</feature>
<dbReference type="PANTHER" id="PTHR18895:SF74">
    <property type="entry name" value="MTRF1L RELEASE FACTOR GLUTAMINE METHYLTRANSFERASE"/>
    <property type="match status" value="1"/>
</dbReference>
<dbReference type="EC" id="2.1.1.297" evidence="5"/>
<dbReference type="GO" id="GO:0032259">
    <property type="term" value="P:methylation"/>
    <property type="evidence" value="ECO:0007669"/>
    <property type="project" value="UniProtKB-KW"/>
</dbReference>
<sequence>MKQRTLKLQRIYKEGSAYLESRQIPDAQIDAWYLLEYVTGISRASYYGNPEKNISEGEAKRYWEYLEKRARRIPLQHITGSQEFMGYEFLVNEDVLIPRQDTENLVEEALKVIRPDMHVLDMCTGSGCIPISLLKYAAERKHITGVKAVGADISADALEVAKKNAQRLKVPVIWVQSDIFENVSESFDLIVSNPPYIRTEVIQGLEDEVKLHDPWIALDGHEDGLYFYRRIVSESISHLNDGAWLMFEIGHDQAEDVSKLMKNAGFCNIYVKKDLAGLDRVVCGMYNKRVVENSSRTKM</sequence>
<evidence type="ECO:0000256" key="1">
    <source>
        <dbReference type="ARBA" id="ARBA00022603"/>
    </source>
</evidence>
<dbReference type="InterPro" id="IPR004556">
    <property type="entry name" value="HemK-like"/>
</dbReference>
<feature type="binding site" evidence="5">
    <location>
        <position position="152"/>
    </location>
    <ligand>
        <name>S-adenosyl-L-methionine</name>
        <dbReference type="ChEBI" id="CHEBI:59789"/>
    </ligand>
</feature>
<dbReference type="InterPro" id="IPR050320">
    <property type="entry name" value="N5-glutamine_MTase"/>
</dbReference>
<keyword evidence="2 5" id="KW-0808">Transferase</keyword>
<organism evidence="8 9">
    <name type="scientific">Dorea formicigenerans</name>
    <dbReference type="NCBI Taxonomy" id="39486"/>
    <lineage>
        <taxon>Bacteria</taxon>
        <taxon>Bacillati</taxon>
        <taxon>Bacillota</taxon>
        <taxon>Clostridia</taxon>
        <taxon>Lachnospirales</taxon>
        <taxon>Lachnospiraceae</taxon>
        <taxon>Dorea</taxon>
    </lineage>
</organism>
<dbReference type="InterPro" id="IPR002052">
    <property type="entry name" value="DNA_methylase_N6_adenine_CS"/>
</dbReference>
<evidence type="ECO:0000313" key="8">
    <source>
        <dbReference type="EMBL" id="RGW55022.1"/>
    </source>
</evidence>
<feature type="binding site" evidence="5">
    <location>
        <begin position="193"/>
        <end position="196"/>
    </location>
    <ligand>
        <name>substrate</name>
    </ligand>
</feature>
<dbReference type="Gene3D" id="1.10.8.10">
    <property type="entry name" value="DNA helicase RuvA subunit, C-terminal domain"/>
    <property type="match status" value="1"/>
</dbReference>
<reference evidence="8 9" key="1">
    <citation type="submission" date="2018-08" db="EMBL/GenBank/DDBJ databases">
        <title>A genome reference for cultivated species of the human gut microbiota.</title>
        <authorList>
            <person name="Zou Y."/>
            <person name="Xue W."/>
            <person name="Luo G."/>
        </authorList>
    </citation>
    <scope>NUCLEOTIDE SEQUENCE [LARGE SCALE GENOMIC DNA]</scope>
    <source>
        <strain evidence="8 9">AF12-11</strain>
    </source>
</reference>
<evidence type="ECO:0000256" key="3">
    <source>
        <dbReference type="ARBA" id="ARBA00022691"/>
    </source>
</evidence>
<accession>A0A395XRY2</accession>
<keyword evidence="1 5" id="KW-0489">Methyltransferase</keyword>
<evidence type="ECO:0000256" key="2">
    <source>
        <dbReference type="ARBA" id="ARBA00022679"/>
    </source>
</evidence>
<dbReference type="CDD" id="cd02440">
    <property type="entry name" value="AdoMet_MTases"/>
    <property type="match status" value="1"/>
</dbReference>
<dbReference type="Pfam" id="PF05175">
    <property type="entry name" value="MTS"/>
    <property type="match status" value="1"/>
</dbReference>
<dbReference type="GO" id="GO:0003676">
    <property type="term" value="F:nucleic acid binding"/>
    <property type="evidence" value="ECO:0007669"/>
    <property type="project" value="InterPro"/>
</dbReference>
<dbReference type="PANTHER" id="PTHR18895">
    <property type="entry name" value="HEMK METHYLTRANSFERASE"/>
    <property type="match status" value="1"/>
</dbReference>
<dbReference type="InterPro" id="IPR029063">
    <property type="entry name" value="SAM-dependent_MTases_sf"/>
</dbReference>
<dbReference type="EMBL" id="QSAJ01000005">
    <property type="protein sequence ID" value="RGW55022.1"/>
    <property type="molecule type" value="Genomic_DNA"/>
</dbReference>
<dbReference type="Pfam" id="PF17827">
    <property type="entry name" value="PrmC_N"/>
    <property type="match status" value="1"/>
</dbReference>
<dbReference type="InterPro" id="IPR019874">
    <property type="entry name" value="RF_methyltr_PrmC"/>
</dbReference>
<dbReference type="InterPro" id="IPR007848">
    <property type="entry name" value="Small_mtfrase_dom"/>
</dbReference>
<dbReference type="Proteomes" id="UP000266376">
    <property type="component" value="Unassembled WGS sequence"/>
</dbReference>
<protein>
    <recommendedName>
        <fullName evidence="5">Release factor glutamine methyltransferase</fullName>
        <shortName evidence="5">RF MTase</shortName>
        <ecNumber evidence="5">2.1.1.297</ecNumber>
    </recommendedName>
    <alternativeName>
        <fullName evidence="5">N5-glutamine methyltransferase PrmC</fullName>
    </alternativeName>
    <alternativeName>
        <fullName evidence="5">Protein-(glutamine-N5) MTase PrmC</fullName>
    </alternativeName>
    <alternativeName>
        <fullName evidence="5">Protein-glutamine N-methyltransferase PrmC</fullName>
    </alternativeName>
</protein>
<proteinExistence type="inferred from homology"/>
<evidence type="ECO:0000313" key="9">
    <source>
        <dbReference type="Proteomes" id="UP000266376"/>
    </source>
</evidence>
<name>A0A395XRY2_9FIRM</name>
<dbReference type="NCBIfam" id="TIGR03534">
    <property type="entry name" value="RF_mod_PrmC"/>
    <property type="match status" value="1"/>
</dbReference>
<comment type="caution">
    <text evidence="5">Lacks conserved residue(s) required for the propagation of feature annotation.</text>
</comment>
<comment type="similarity">
    <text evidence="5">Belongs to the protein N5-glutamine methyltransferase family. PrmC subfamily.</text>
</comment>
<dbReference type="InterPro" id="IPR040758">
    <property type="entry name" value="PrmC_N"/>
</dbReference>
<evidence type="ECO:0000259" key="7">
    <source>
        <dbReference type="Pfam" id="PF17827"/>
    </source>
</evidence>
<evidence type="ECO:0000259" key="6">
    <source>
        <dbReference type="Pfam" id="PF05175"/>
    </source>
</evidence>
<evidence type="ECO:0000256" key="4">
    <source>
        <dbReference type="ARBA" id="ARBA00048391"/>
    </source>
</evidence>